<proteinExistence type="predicted"/>
<dbReference type="InterPro" id="IPR036053">
    <property type="entry name" value="PABP-dom"/>
</dbReference>
<dbReference type="STRING" id="93759.A0A1R3HT42"/>
<dbReference type="AlphaFoldDB" id="A0A1R3HT42"/>
<gene>
    <name evidence="3" type="ORF">COLO4_27008</name>
</gene>
<dbReference type="SMART" id="SM00517">
    <property type="entry name" value="PolyA"/>
    <property type="match status" value="1"/>
</dbReference>
<comment type="caution">
    <text evidence="3">The sequence shown here is derived from an EMBL/GenBank/DDBJ whole genome shotgun (WGS) entry which is preliminary data.</text>
</comment>
<dbReference type="GO" id="GO:0005737">
    <property type="term" value="C:cytoplasm"/>
    <property type="evidence" value="ECO:0007669"/>
    <property type="project" value="TreeGrafter"/>
</dbReference>
<dbReference type="GO" id="GO:0005634">
    <property type="term" value="C:nucleus"/>
    <property type="evidence" value="ECO:0007669"/>
    <property type="project" value="TreeGrafter"/>
</dbReference>
<dbReference type="Gene3D" id="1.10.1900.10">
    <property type="entry name" value="c-terminal domain of poly(a) binding protein"/>
    <property type="match status" value="1"/>
</dbReference>
<dbReference type="GO" id="GO:0090263">
    <property type="term" value="P:positive regulation of canonical Wnt signaling pathway"/>
    <property type="evidence" value="ECO:0007669"/>
    <property type="project" value="TreeGrafter"/>
</dbReference>
<dbReference type="EMBL" id="AWUE01019417">
    <property type="protein sequence ID" value="OMO73579.1"/>
    <property type="molecule type" value="Genomic_DNA"/>
</dbReference>
<accession>A0A1R3HT42</accession>
<protein>
    <submittedName>
        <fullName evidence="3">Polyadenylate-binding protein/Hyperplastic disc protein</fullName>
    </submittedName>
</protein>
<dbReference type="Proteomes" id="UP000187203">
    <property type="component" value="Unassembled WGS sequence"/>
</dbReference>
<keyword evidence="4" id="KW-1185">Reference proteome</keyword>
<dbReference type="OrthoDB" id="1109642at2759"/>
<evidence type="ECO:0000313" key="4">
    <source>
        <dbReference type="Proteomes" id="UP000187203"/>
    </source>
</evidence>
<dbReference type="PANTHER" id="PTHR46276">
    <property type="entry name" value="E3 UBIQUITIN-PROTEIN LIGASE UBR5"/>
    <property type="match status" value="1"/>
</dbReference>
<dbReference type="GO" id="GO:0000209">
    <property type="term" value="P:protein polyubiquitination"/>
    <property type="evidence" value="ECO:0007669"/>
    <property type="project" value="TreeGrafter"/>
</dbReference>
<organism evidence="3 4">
    <name type="scientific">Corchorus olitorius</name>
    <dbReference type="NCBI Taxonomy" id="93759"/>
    <lineage>
        <taxon>Eukaryota</taxon>
        <taxon>Viridiplantae</taxon>
        <taxon>Streptophyta</taxon>
        <taxon>Embryophyta</taxon>
        <taxon>Tracheophyta</taxon>
        <taxon>Spermatophyta</taxon>
        <taxon>Magnoliopsida</taxon>
        <taxon>eudicotyledons</taxon>
        <taxon>Gunneridae</taxon>
        <taxon>Pentapetalae</taxon>
        <taxon>rosids</taxon>
        <taxon>malvids</taxon>
        <taxon>Malvales</taxon>
        <taxon>Malvaceae</taxon>
        <taxon>Grewioideae</taxon>
        <taxon>Apeibeae</taxon>
        <taxon>Corchorus</taxon>
    </lineage>
</organism>
<reference evidence="4" key="1">
    <citation type="submission" date="2013-09" db="EMBL/GenBank/DDBJ databases">
        <title>Corchorus olitorius genome sequencing.</title>
        <authorList>
            <person name="Alam M."/>
            <person name="Haque M.S."/>
            <person name="Islam M.S."/>
            <person name="Emdad E.M."/>
            <person name="Islam M.M."/>
            <person name="Ahmed B."/>
            <person name="Halim A."/>
            <person name="Hossen Q.M.M."/>
            <person name="Hossain M.Z."/>
            <person name="Ahmed R."/>
            <person name="Khan M.M."/>
            <person name="Islam R."/>
            <person name="Rashid M.M."/>
            <person name="Khan S.A."/>
            <person name="Rahman M.S."/>
            <person name="Alam M."/>
            <person name="Yahiya A.S."/>
            <person name="Khan M.S."/>
            <person name="Azam M.S."/>
            <person name="Haque T."/>
            <person name="Lashkar M.Z.H."/>
            <person name="Akhand A.I."/>
            <person name="Morshed G."/>
            <person name="Roy S."/>
            <person name="Uddin K.S."/>
            <person name="Rabeya T."/>
            <person name="Hossain A.S."/>
            <person name="Chowdhury A."/>
            <person name="Snigdha A.R."/>
            <person name="Mortoza M.S."/>
            <person name="Matin S.A."/>
            <person name="Hoque S.M.E."/>
            <person name="Islam M.K."/>
            <person name="Roy D.K."/>
            <person name="Haider R."/>
            <person name="Moosa M.M."/>
            <person name="Elias S.M."/>
            <person name="Hasan A.M."/>
            <person name="Jahan S."/>
            <person name="Shafiuddin M."/>
            <person name="Mahmood N."/>
            <person name="Shommy N.S."/>
        </authorList>
    </citation>
    <scope>NUCLEOTIDE SEQUENCE [LARGE SCALE GENOMIC DNA]</scope>
    <source>
        <strain evidence="4">cv. O-4</strain>
    </source>
</reference>
<dbReference type="GO" id="GO:0034450">
    <property type="term" value="F:ubiquitin-ubiquitin ligase activity"/>
    <property type="evidence" value="ECO:0007669"/>
    <property type="project" value="TreeGrafter"/>
</dbReference>
<dbReference type="GO" id="GO:0003723">
    <property type="term" value="F:RNA binding"/>
    <property type="evidence" value="ECO:0007669"/>
    <property type="project" value="InterPro"/>
</dbReference>
<evidence type="ECO:0000259" key="2">
    <source>
        <dbReference type="PROSITE" id="PS51309"/>
    </source>
</evidence>
<dbReference type="SUPFAM" id="SSF63570">
    <property type="entry name" value="PABC (PABP) domain"/>
    <property type="match status" value="1"/>
</dbReference>
<feature type="coiled-coil region" evidence="1">
    <location>
        <begin position="122"/>
        <end position="191"/>
    </location>
</feature>
<dbReference type="Pfam" id="PF00658">
    <property type="entry name" value="MLLE"/>
    <property type="match status" value="1"/>
</dbReference>
<dbReference type="InterPro" id="IPR002004">
    <property type="entry name" value="PABP_HYD_C"/>
</dbReference>
<evidence type="ECO:0000313" key="3">
    <source>
        <dbReference type="EMBL" id="OMO73579.1"/>
    </source>
</evidence>
<keyword evidence="1" id="KW-0175">Coiled coil</keyword>
<evidence type="ECO:0000256" key="1">
    <source>
        <dbReference type="SAM" id="Coils"/>
    </source>
</evidence>
<dbReference type="PANTHER" id="PTHR46276:SF1">
    <property type="entry name" value="E3 UBIQUITIN-PROTEIN LIGASE UBR5"/>
    <property type="match status" value="1"/>
</dbReference>
<dbReference type="PROSITE" id="PS51309">
    <property type="entry name" value="PABC"/>
    <property type="match status" value="1"/>
</dbReference>
<name>A0A1R3HT42_9ROSI</name>
<feature type="domain" description="PABC" evidence="2">
    <location>
        <begin position="188"/>
        <end position="265"/>
    </location>
</feature>
<sequence>MEKSWDNDIESQIAKVEKILESMNKDKEEVIPEAEGKRLDLEARIDFDEKLARKIKAVGFKEGAADENQNQCNSFNKLISYFQKKKKLISKKLGKLRIECAADQEEKEDQIKLMKEQFEEFALRFEKQIEDQQKINEELKKQLSEVEKKQSVDAAVDGGRPTERRGLSAFANNLQRQIELAQEQSQLQIQNYILQEQLAQQKNQRTLLGEKLYPLVYQLEHENAGKVTGMLLELDQTEVLHLLDSHQALKSRVAEAMQVLRKYFGPQANSAADSKED</sequence>